<sequence>MPHEVIMPALGMAQDTGLIVAWHKSPGDTVNIGDVLFEVETDKATMEVEAQSEGFITQIRHYAGDDVPVGEVIAVIDESTEAVHTDETPTGTSAPAVEVPKGAEVIMPALGMAQDTGVIVAWHKAPGDPVTASDILFEVETDKATMEVEAGRDGYVAALLVEAGEEAPVGDAIAVIAAEKPANAVQLSRHVQSAAAAKPAEMPEARPESTQDAAPTKIAEPAIVAEGSKILASPKARRLAQKQGLDLNRLVKAGVPQPFHVSDLETLKALPDEKTASATATLHISARADAHGFAAFADRLAEKGAATGVVWAAFAAASLRATEANGGIVVRLENPLLGQSALFNDPDQTPLSAVAPCEAGAPRIILRDLTASRITGLSLTCGDTPVLTVTRDAKGYHLALDFTETQLPGDAAIRLIEGVAARLDEPSRHLL</sequence>
<dbReference type="PROSITE" id="PS00189">
    <property type="entry name" value="LIPOYL"/>
    <property type="match status" value="2"/>
</dbReference>
<dbReference type="InterPro" id="IPR011053">
    <property type="entry name" value="Single_hybrid_motif"/>
</dbReference>
<feature type="domain" description="Lipoyl-binding" evidence="3">
    <location>
        <begin position="2"/>
        <end position="77"/>
    </location>
</feature>
<dbReference type="InterPro" id="IPR003016">
    <property type="entry name" value="2-oxoA_DH_lipoyl-BS"/>
</dbReference>
<dbReference type="SUPFAM" id="SSF51230">
    <property type="entry name" value="Single hybrid motif"/>
    <property type="match status" value="2"/>
</dbReference>
<dbReference type="Gene3D" id="2.40.50.100">
    <property type="match status" value="2"/>
</dbReference>
<dbReference type="GO" id="GO:0006086">
    <property type="term" value="P:pyruvate decarboxylation to acetyl-CoA"/>
    <property type="evidence" value="ECO:0007669"/>
    <property type="project" value="InterPro"/>
</dbReference>
<dbReference type="GO" id="GO:0004742">
    <property type="term" value="F:dihydrolipoyllysine-residue acetyltransferase activity"/>
    <property type="evidence" value="ECO:0007669"/>
    <property type="project" value="TreeGrafter"/>
</dbReference>
<proteinExistence type="predicted"/>
<dbReference type="PROSITE" id="PS50968">
    <property type="entry name" value="BIOTINYL_LIPOYL"/>
    <property type="match status" value="2"/>
</dbReference>
<dbReference type="GO" id="GO:0045254">
    <property type="term" value="C:pyruvate dehydrogenase complex"/>
    <property type="evidence" value="ECO:0007669"/>
    <property type="project" value="InterPro"/>
</dbReference>
<evidence type="ECO:0000313" key="5">
    <source>
        <dbReference type="Proteomes" id="UP000433101"/>
    </source>
</evidence>
<dbReference type="PANTHER" id="PTHR23151:SF75">
    <property type="entry name" value="DIHYDROLIPOYLLYSINE-RESIDUE ACETYLTRANSFERASE COMPONENT 5 OF PYRUVATE DEHYDROGENASE COMPLEX, CHLOROPLASTIC"/>
    <property type="match status" value="1"/>
</dbReference>
<dbReference type="EMBL" id="WUMV01000003">
    <property type="protein sequence ID" value="MXN64920.1"/>
    <property type="molecule type" value="Genomic_DNA"/>
</dbReference>
<keyword evidence="2" id="KW-0450">Lipoyl</keyword>
<evidence type="ECO:0000256" key="2">
    <source>
        <dbReference type="ARBA" id="ARBA00022823"/>
    </source>
</evidence>
<evidence type="ECO:0000313" key="4">
    <source>
        <dbReference type="EMBL" id="MXN64920.1"/>
    </source>
</evidence>
<feature type="domain" description="Lipoyl-binding" evidence="3">
    <location>
        <begin position="102"/>
        <end position="177"/>
    </location>
</feature>
<dbReference type="RefSeq" id="WP_160775157.1">
    <property type="nucleotide sequence ID" value="NZ_WUMV01000003.1"/>
</dbReference>
<evidence type="ECO:0000259" key="3">
    <source>
        <dbReference type="PROSITE" id="PS50968"/>
    </source>
</evidence>
<dbReference type="InterPro" id="IPR045257">
    <property type="entry name" value="E2/Pdx1"/>
</dbReference>
<dbReference type="Pfam" id="PF00364">
    <property type="entry name" value="Biotin_lipoyl"/>
    <property type="match status" value="2"/>
</dbReference>
<dbReference type="CDD" id="cd06849">
    <property type="entry name" value="lipoyl_domain"/>
    <property type="match status" value="2"/>
</dbReference>
<comment type="cofactor">
    <cofactor evidence="1">
        <name>(R)-lipoate</name>
        <dbReference type="ChEBI" id="CHEBI:83088"/>
    </cofactor>
</comment>
<name>A0A7X3S7N3_9HYPH</name>
<accession>A0A7X3S7N3</accession>
<reference evidence="4 5" key="1">
    <citation type="submission" date="2019-12" db="EMBL/GenBank/DDBJ databases">
        <authorList>
            <person name="Li M."/>
        </authorList>
    </citation>
    <scope>NUCLEOTIDE SEQUENCE [LARGE SCALE GENOMIC DNA]</scope>
    <source>
        <strain evidence="4 5">GBMRC 2046</strain>
    </source>
</reference>
<gene>
    <name evidence="4" type="ORF">GR183_08370</name>
</gene>
<comment type="caution">
    <text evidence="4">The sequence shown here is derived from an EMBL/GenBank/DDBJ whole genome shotgun (WGS) entry which is preliminary data.</text>
</comment>
<organism evidence="4 5">
    <name type="scientific">Stappia sediminis</name>
    <dbReference type="NCBI Taxonomy" id="2692190"/>
    <lineage>
        <taxon>Bacteria</taxon>
        <taxon>Pseudomonadati</taxon>
        <taxon>Pseudomonadota</taxon>
        <taxon>Alphaproteobacteria</taxon>
        <taxon>Hyphomicrobiales</taxon>
        <taxon>Stappiaceae</taxon>
        <taxon>Stappia</taxon>
    </lineage>
</organism>
<keyword evidence="4" id="KW-0670">Pyruvate</keyword>
<dbReference type="Proteomes" id="UP000433101">
    <property type="component" value="Unassembled WGS sequence"/>
</dbReference>
<dbReference type="AlphaFoldDB" id="A0A7X3S7N3"/>
<dbReference type="PANTHER" id="PTHR23151">
    <property type="entry name" value="DIHYDROLIPOAMIDE ACETYL/SUCCINYL-TRANSFERASE-RELATED"/>
    <property type="match status" value="1"/>
</dbReference>
<evidence type="ECO:0000256" key="1">
    <source>
        <dbReference type="ARBA" id="ARBA00001938"/>
    </source>
</evidence>
<dbReference type="InterPro" id="IPR000089">
    <property type="entry name" value="Biotin_lipoyl"/>
</dbReference>
<protein>
    <submittedName>
        <fullName evidence="4">Pyruvate dehydrogenase</fullName>
    </submittedName>
</protein>
<keyword evidence="5" id="KW-1185">Reference proteome</keyword>